<reference evidence="5" key="1">
    <citation type="submission" date="2009-05" db="EMBL/GenBank/DDBJ databases">
        <title>Complete sequence of Tolumonas auensis DSM 9187.</title>
        <authorList>
            <consortium name="US DOE Joint Genome Institute"/>
            <person name="Lucas S."/>
            <person name="Copeland A."/>
            <person name="Lapidus A."/>
            <person name="Glavina del Rio T."/>
            <person name="Tice H."/>
            <person name="Bruce D."/>
            <person name="Goodwin L."/>
            <person name="Pitluck S."/>
            <person name="Chertkov O."/>
            <person name="Brettin T."/>
            <person name="Detter J.C."/>
            <person name="Han C."/>
            <person name="Larimer F."/>
            <person name="Land M."/>
            <person name="Hauser L."/>
            <person name="Kyrpides N."/>
            <person name="Mikhailova N."/>
            <person name="Spring S."/>
            <person name="Beller H."/>
        </authorList>
    </citation>
    <scope>NUCLEOTIDE SEQUENCE [LARGE SCALE GENOMIC DNA]</scope>
    <source>
        <strain evidence="5">DSM 9187 / TA4</strain>
    </source>
</reference>
<evidence type="ECO:0000313" key="5">
    <source>
        <dbReference type="Proteomes" id="UP000009073"/>
    </source>
</evidence>
<keyword evidence="2" id="KW-0831">Ubiquinone biosynthesis</keyword>
<dbReference type="PANTHER" id="PTHR38683:SF1">
    <property type="entry name" value="CHORISMATE PYRUVATE-LYASE"/>
    <property type="match status" value="1"/>
</dbReference>
<proteinExistence type="predicted"/>
<dbReference type="SUPFAM" id="SSF64288">
    <property type="entry name" value="Chorismate lyase-like"/>
    <property type="match status" value="1"/>
</dbReference>
<dbReference type="Gene3D" id="3.40.1410.10">
    <property type="entry name" value="Chorismate lyase-like"/>
    <property type="match status" value="1"/>
</dbReference>
<dbReference type="GO" id="GO:0008813">
    <property type="term" value="F:chorismate lyase activity"/>
    <property type="evidence" value="ECO:0007669"/>
    <property type="project" value="InterPro"/>
</dbReference>
<dbReference type="InterPro" id="IPR007440">
    <property type="entry name" value="Chorismate--pyruvate_lyase"/>
</dbReference>
<dbReference type="GO" id="GO:0005829">
    <property type="term" value="C:cytosol"/>
    <property type="evidence" value="ECO:0007669"/>
    <property type="project" value="TreeGrafter"/>
</dbReference>
<reference evidence="4 5" key="2">
    <citation type="journal article" date="2011" name="Stand. Genomic Sci.">
        <title>Complete genome sequence of Tolumonas auensis type strain (TA 4).</title>
        <authorList>
            <person name="Chertkov O."/>
            <person name="Copeland A."/>
            <person name="Lucas S."/>
            <person name="Lapidus A."/>
            <person name="Berry K.W."/>
            <person name="Detter J.C."/>
            <person name="Del Rio T.G."/>
            <person name="Hammon N."/>
            <person name="Dalin E."/>
            <person name="Tice H."/>
            <person name="Pitluck S."/>
            <person name="Richardson P."/>
            <person name="Bruce D."/>
            <person name="Goodwin L."/>
            <person name="Han C."/>
            <person name="Tapia R."/>
            <person name="Saunders E."/>
            <person name="Schmutz J."/>
            <person name="Brettin T."/>
            <person name="Larimer F."/>
            <person name="Land M."/>
            <person name="Hauser L."/>
            <person name="Spring S."/>
            <person name="Rohde M."/>
            <person name="Kyrpides N.C."/>
            <person name="Ivanova N."/>
            <person name="Goker M."/>
            <person name="Beller H.R."/>
            <person name="Klenk H.P."/>
            <person name="Woyke T."/>
        </authorList>
    </citation>
    <scope>NUCLEOTIDE SEQUENCE [LARGE SCALE GENOMIC DNA]</scope>
    <source>
        <strain evidence="5">DSM 9187 / TA4</strain>
    </source>
</reference>
<dbReference type="AlphaFoldDB" id="C4L7X5"/>
<dbReference type="GO" id="GO:0006744">
    <property type="term" value="P:ubiquinone biosynthetic process"/>
    <property type="evidence" value="ECO:0007669"/>
    <property type="project" value="UniProtKB-KW"/>
</dbReference>
<dbReference type="STRING" id="595494.Tola_0144"/>
<dbReference type="Proteomes" id="UP000009073">
    <property type="component" value="Chromosome"/>
</dbReference>
<evidence type="ECO:0000313" key="4">
    <source>
        <dbReference type="EMBL" id="ACQ91774.1"/>
    </source>
</evidence>
<dbReference type="Pfam" id="PF04345">
    <property type="entry name" value="Chor_lyase"/>
    <property type="match status" value="1"/>
</dbReference>
<evidence type="ECO:0000256" key="3">
    <source>
        <dbReference type="ARBA" id="ARBA00023239"/>
    </source>
</evidence>
<accession>C4L7X5</accession>
<organism evidence="4 5">
    <name type="scientific">Tolumonas auensis (strain DSM 9187 / NBRC 110442 / TA 4)</name>
    <dbReference type="NCBI Taxonomy" id="595494"/>
    <lineage>
        <taxon>Bacteria</taxon>
        <taxon>Pseudomonadati</taxon>
        <taxon>Pseudomonadota</taxon>
        <taxon>Gammaproteobacteria</taxon>
        <taxon>Aeromonadales</taxon>
        <taxon>Aeromonadaceae</taxon>
        <taxon>Tolumonas</taxon>
    </lineage>
</organism>
<name>C4L7X5_TOLAT</name>
<evidence type="ECO:0000256" key="2">
    <source>
        <dbReference type="ARBA" id="ARBA00022688"/>
    </source>
</evidence>
<keyword evidence="5" id="KW-1185">Reference proteome</keyword>
<protein>
    <submittedName>
        <fullName evidence="4">Chorismate lyase</fullName>
    </submittedName>
</protein>
<gene>
    <name evidence="4" type="ordered locus">Tola_0144</name>
</gene>
<dbReference type="EMBL" id="CP001616">
    <property type="protein sequence ID" value="ACQ91774.1"/>
    <property type="molecule type" value="Genomic_DNA"/>
</dbReference>
<dbReference type="KEGG" id="tau:Tola_0144"/>
<dbReference type="InterPro" id="IPR028978">
    <property type="entry name" value="Chorismate_lyase_/UTRA_dom_sf"/>
</dbReference>
<sequence length="173" mass="19826">MLHVSSLDDLGWSSASALMLEKKQTDWLLDPGSLTARLQQHTNTLSLQLLTAGWQSKDQDTSQLVRQVLLSDGERPWIWGLTQVDACQLQKESELLNWSTQPLGQLLFAEEQSNVRCFDIADFATSAEFCQMLPRWGCIQTRPLWGRRCELQFRSCRLLLTEVFLPEHPMYGV</sequence>
<dbReference type="HOGENOM" id="CLU_096824_2_0_6"/>
<keyword evidence="1" id="KW-0963">Cytoplasm</keyword>
<keyword evidence="3 4" id="KW-0456">Lyase</keyword>
<dbReference type="PANTHER" id="PTHR38683">
    <property type="entry name" value="CHORISMATE PYRUVATE-LYASE"/>
    <property type="match status" value="1"/>
</dbReference>
<evidence type="ECO:0000256" key="1">
    <source>
        <dbReference type="ARBA" id="ARBA00022490"/>
    </source>
</evidence>
<dbReference type="eggNOG" id="COG3161">
    <property type="taxonomic scope" value="Bacteria"/>
</dbReference>